<dbReference type="Proteomes" id="UP000198521">
    <property type="component" value="Unassembled WGS sequence"/>
</dbReference>
<dbReference type="STRING" id="1038014.SAMN04487910_4522"/>
<keyword evidence="1" id="KW-1133">Transmembrane helix</keyword>
<keyword evidence="1" id="KW-0812">Transmembrane</keyword>
<gene>
    <name evidence="2" type="ORF">SAMN04487910_4522</name>
</gene>
<name>A0A1H7WR85_AQUAM</name>
<organism evidence="2 3">
    <name type="scientific">Aquimarina amphilecti</name>
    <dbReference type="NCBI Taxonomy" id="1038014"/>
    <lineage>
        <taxon>Bacteria</taxon>
        <taxon>Pseudomonadati</taxon>
        <taxon>Bacteroidota</taxon>
        <taxon>Flavobacteriia</taxon>
        <taxon>Flavobacteriales</taxon>
        <taxon>Flavobacteriaceae</taxon>
        <taxon>Aquimarina</taxon>
    </lineage>
</organism>
<sequence>MELAKLEKLLDKYFEGETTLSEEKELKVYFTGESVPSHLERYKDLFQFFSEESQVTASSEISLNANTNKVPWYTWIGVAASIALIVGLFMTNILPGSDPGKGPLLVMEGDLGTIEDPELALQKTKEALDLVASLMNEGKKDLVYLNEFDTAKKELVYLNEFETAKNKLIK</sequence>
<keyword evidence="1" id="KW-0472">Membrane</keyword>
<keyword evidence="3" id="KW-1185">Reference proteome</keyword>
<dbReference type="EMBL" id="FOAB01000011">
    <property type="protein sequence ID" value="SEM23904.1"/>
    <property type="molecule type" value="Genomic_DNA"/>
</dbReference>
<dbReference type="AlphaFoldDB" id="A0A1H7WR85"/>
<evidence type="ECO:0000313" key="2">
    <source>
        <dbReference type="EMBL" id="SEM23904.1"/>
    </source>
</evidence>
<evidence type="ECO:0000256" key="1">
    <source>
        <dbReference type="SAM" id="Phobius"/>
    </source>
</evidence>
<dbReference type="RefSeq" id="WP_091412592.1">
    <property type="nucleotide sequence ID" value="NZ_FOAB01000011.1"/>
</dbReference>
<reference evidence="2 3" key="1">
    <citation type="submission" date="2016-10" db="EMBL/GenBank/DDBJ databases">
        <authorList>
            <person name="de Groot N.N."/>
        </authorList>
    </citation>
    <scope>NUCLEOTIDE SEQUENCE [LARGE SCALE GENOMIC DNA]</scope>
    <source>
        <strain evidence="2 3">DSM 25232</strain>
    </source>
</reference>
<dbReference type="OrthoDB" id="1098521at2"/>
<evidence type="ECO:0000313" key="3">
    <source>
        <dbReference type="Proteomes" id="UP000198521"/>
    </source>
</evidence>
<feature type="transmembrane region" description="Helical" evidence="1">
    <location>
        <begin position="72"/>
        <end position="94"/>
    </location>
</feature>
<proteinExistence type="predicted"/>
<protein>
    <submittedName>
        <fullName evidence="2">Uncharacterized protein</fullName>
    </submittedName>
</protein>
<accession>A0A1H7WR85</accession>